<evidence type="ECO:0000313" key="1">
    <source>
        <dbReference type="EMBL" id="EIJ79863.1"/>
    </source>
</evidence>
<name>I3E042_BACMT</name>
<dbReference type="PATRIC" id="fig|997296.3.peg.1250"/>
<dbReference type="Proteomes" id="UP000010523">
    <property type="component" value="Unassembled WGS sequence"/>
</dbReference>
<keyword evidence="2" id="KW-1185">Reference proteome</keyword>
<accession>I3E042</accession>
<sequence>MDNFKKLLILWIKQSKIVDIVEKLKKTFKISNRFVDKI</sequence>
<evidence type="ECO:0000313" key="2">
    <source>
        <dbReference type="Proteomes" id="UP000010523"/>
    </source>
</evidence>
<organism evidence="1 2">
    <name type="scientific">Bacillus methanolicus PB1</name>
    <dbReference type="NCBI Taxonomy" id="997296"/>
    <lineage>
        <taxon>Bacteria</taxon>
        <taxon>Bacillati</taxon>
        <taxon>Bacillota</taxon>
        <taxon>Bacilli</taxon>
        <taxon>Bacillales</taxon>
        <taxon>Bacillaceae</taxon>
        <taxon>Bacillus</taxon>
    </lineage>
</organism>
<dbReference type="STRING" id="997296.PB1_05842"/>
<gene>
    <name evidence="1" type="ORF">PB1_05842</name>
</gene>
<proteinExistence type="predicted"/>
<reference evidence="1 2" key="1">
    <citation type="journal article" date="2012" name="Appl. Environ. Microbiol.">
        <title>Genome Sequence of Thermotolerant Bacillus methanolicus: Features and Regulation Related to Methylotrophy and Production of L-Lysine and L-Glutamate from Methanol.</title>
        <authorList>
            <person name="Heggeset T.M."/>
            <person name="Krog A."/>
            <person name="Balzer S."/>
            <person name="Wentzel A."/>
            <person name="Ellingsen T.E."/>
            <person name="Brautaset T."/>
        </authorList>
    </citation>
    <scope>NUCLEOTIDE SEQUENCE [LARGE SCALE GENOMIC DNA]</scope>
    <source>
        <strain evidence="1 2">PB1</strain>
    </source>
</reference>
<dbReference type="EMBL" id="AFEU01000002">
    <property type="protein sequence ID" value="EIJ79863.1"/>
    <property type="molecule type" value="Genomic_DNA"/>
</dbReference>
<dbReference type="AlphaFoldDB" id="I3E042"/>
<protein>
    <submittedName>
        <fullName evidence="1">Uncharacterized protein</fullName>
    </submittedName>
</protein>
<comment type="caution">
    <text evidence="1">The sequence shown here is derived from an EMBL/GenBank/DDBJ whole genome shotgun (WGS) entry which is preliminary data.</text>
</comment>